<comment type="caution">
    <text evidence="1">The sequence shown here is derived from an EMBL/GenBank/DDBJ whole genome shotgun (WGS) entry which is preliminary data.</text>
</comment>
<protein>
    <submittedName>
        <fullName evidence="1">Uncharacterized protein</fullName>
    </submittedName>
</protein>
<proteinExistence type="predicted"/>
<dbReference type="AlphaFoldDB" id="A0AA38X626"/>
<evidence type="ECO:0000313" key="2">
    <source>
        <dbReference type="Proteomes" id="UP001172673"/>
    </source>
</evidence>
<dbReference type="InterPro" id="IPR053175">
    <property type="entry name" value="DHMBA_Reg_Transcription_Factor"/>
</dbReference>
<dbReference type="PANTHER" id="PTHR38791:SF5">
    <property type="entry name" value="TRANSCRIPTION FACTOR DBAG-RELATED"/>
    <property type="match status" value="1"/>
</dbReference>
<dbReference type="Proteomes" id="UP001172673">
    <property type="component" value="Unassembled WGS sequence"/>
</dbReference>
<dbReference type="EMBL" id="JAPDRK010000011">
    <property type="protein sequence ID" value="KAJ9607520.1"/>
    <property type="molecule type" value="Genomic_DNA"/>
</dbReference>
<name>A0AA38X626_9EURO</name>
<gene>
    <name evidence="1" type="ORF">H2200_007598</name>
</gene>
<keyword evidence="2" id="KW-1185">Reference proteome</keyword>
<reference evidence="1" key="1">
    <citation type="submission" date="2022-10" db="EMBL/GenBank/DDBJ databases">
        <title>Culturing micro-colonial fungi from biological soil crusts in the Mojave desert and describing Neophaeococcomyces mojavensis, and introducing the new genera and species Taxawa tesnikishii.</title>
        <authorList>
            <person name="Kurbessoian T."/>
            <person name="Stajich J.E."/>
        </authorList>
    </citation>
    <scope>NUCLEOTIDE SEQUENCE</scope>
    <source>
        <strain evidence="1">TK_41</strain>
    </source>
</reference>
<dbReference type="PANTHER" id="PTHR38791">
    <property type="entry name" value="ZN(II)2CYS6 TRANSCRIPTION FACTOR (EUROFUNG)-RELATED-RELATED"/>
    <property type="match status" value="1"/>
</dbReference>
<sequence>MLSKASELIANAVRAKHETTAARRHEADSEIGQALIEPAEDQATALFFQNYVSNRVLSNTCGNFQYLSHIYSNELVDQVLSDCVIAVGFVSLANLWKSSSVLVKAHVKYCSALRLVNQRLGKIDTAKSHQTLASIILLGLYEITSCLQRHVPVPTIISKWSETVMAYETPVEAASTQMGFLATKLITIRASLKDFHDYDNSINTIGALWSLDMDLRNWVHQLPPDFQLTKIGTTLRLDDVYADYYDDYSSVWVAFIWLNYRSTRLIVNELLVVQTSNLLSSNNQIGVPDTDGHNAVVLRQSDDQESTSYSSILSSAISTIHTLSQEICASVTYCLFTPGPRILAATFLLWPLFLAGQSTVVPDDMRRWTADRLSDIAEKLGVMQATPMARTLRLALNIDEFTGVKAALEFNEAEEARDLMERAIEVPKVDANAFPGPPIHAPFVAQ</sequence>
<evidence type="ECO:0000313" key="1">
    <source>
        <dbReference type="EMBL" id="KAJ9607520.1"/>
    </source>
</evidence>
<accession>A0AA38X626</accession>
<organism evidence="1 2">
    <name type="scientific">Cladophialophora chaetospira</name>
    <dbReference type="NCBI Taxonomy" id="386627"/>
    <lineage>
        <taxon>Eukaryota</taxon>
        <taxon>Fungi</taxon>
        <taxon>Dikarya</taxon>
        <taxon>Ascomycota</taxon>
        <taxon>Pezizomycotina</taxon>
        <taxon>Eurotiomycetes</taxon>
        <taxon>Chaetothyriomycetidae</taxon>
        <taxon>Chaetothyriales</taxon>
        <taxon>Herpotrichiellaceae</taxon>
        <taxon>Cladophialophora</taxon>
    </lineage>
</organism>